<organism evidence="5">
    <name type="scientific">Volvox carteri f. nagariensis</name>
    <dbReference type="NCBI Taxonomy" id="3068"/>
    <lineage>
        <taxon>Eukaryota</taxon>
        <taxon>Viridiplantae</taxon>
        <taxon>Chlorophyta</taxon>
        <taxon>core chlorophytes</taxon>
        <taxon>Chlorophyceae</taxon>
        <taxon>CS clade</taxon>
        <taxon>Chlamydomonadales</taxon>
        <taxon>Volvocaceae</taxon>
        <taxon>Volvox</taxon>
    </lineage>
</organism>
<dbReference type="Pfam" id="PF00106">
    <property type="entry name" value="adh_short"/>
    <property type="match status" value="1"/>
</dbReference>
<proteinExistence type="inferred from homology"/>
<dbReference type="SUPFAM" id="SSF51735">
    <property type="entry name" value="NAD(P)-binding Rossmann-fold domains"/>
    <property type="match status" value="1"/>
</dbReference>
<evidence type="ECO:0000313" key="5">
    <source>
        <dbReference type="Proteomes" id="UP000001058"/>
    </source>
</evidence>
<dbReference type="CDD" id="cd05374">
    <property type="entry name" value="17beta-HSD-like_SDR_c"/>
    <property type="match status" value="1"/>
</dbReference>
<sequence>MAVRPSRGNVVLITGCSDGGIGAALSKAFHEAGCTVFATARRLEAMASLRELGIRTVALDVTNDDSVKTAVSAVLAEAGRIDILVNNAGMGLVAPVAEVDIQEAQEVFDTNYWGTLRMVQAVSPHMATRRSGLICNVGSVVGFISTPWGAIYSSSKAAVHSLTDALRLEMRPFGVRVVLLAPGAVKSNIGTNNLKRFGGQFTLYAPFVDVIRERTVMSQGTESMPTDTFARRVVRELLRPCPPRRFLLGGFVPLMKVVMWWPLWLKDWLLKRTFKMNTVRLPASPVAPVAAGAKKLD</sequence>
<dbReference type="InterPro" id="IPR036291">
    <property type="entry name" value="NAD(P)-bd_dom_sf"/>
</dbReference>
<dbReference type="InterPro" id="IPR020904">
    <property type="entry name" value="Sc_DH/Rdtase_CS"/>
</dbReference>
<dbReference type="FunCoup" id="D8TJ08">
    <property type="interactions" value="251"/>
</dbReference>
<evidence type="ECO:0000313" key="4">
    <source>
        <dbReference type="EMBL" id="EFJ52291.1"/>
    </source>
</evidence>
<gene>
    <name evidence="4" type="ORF">VOLCADRAFT_55911</name>
</gene>
<dbReference type="PRINTS" id="PR00081">
    <property type="entry name" value="GDHRDH"/>
</dbReference>
<evidence type="ECO:0000256" key="2">
    <source>
        <dbReference type="ARBA" id="ARBA00023002"/>
    </source>
</evidence>
<dbReference type="GeneID" id="9617602"/>
<evidence type="ECO:0000256" key="1">
    <source>
        <dbReference type="ARBA" id="ARBA00006484"/>
    </source>
</evidence>
<protein>
    <recommendedName>
        <fullName evidence="6">Oxidoreductase</fullName>
    </recommendedName>
</protein>
<dbReference type="PANTHER" id="PTHR44169">
    <property type="entry name" value="NADPH-DEPENDENT 1-ACYLDIHYDROXYACETONE PHOSPHATE REDUCTASE"/>
    <property type="match status" value="1"/>
</dbReference>
<dbReference type="Gene3D" id="3.40.50.720">
    <property type="entry name" value="NAD(P)-binding Rossmann-like Domain"/>
    <property type="match status" value="1"/>
</dbReference>
<dbReference type="FunFam" id="3.40.50.720:FF:000261">
    <property type="entry name" value="NADPH-dependent 1-acyldihydroxyacetone phosphate reductase"/>
    <property type="match status" value="1"/>
</dbReference>
<dbReference type="STRING" id="3068.D8TJ08"/>
<name>D8TJ08_VOLCA</name>
<comment type="similarity">
    <text evidence="1 3">Belongs to the short-chain dehydrogenases/reductases (SDR) family.</text>
</comment>
<dbReference type="EMBL" id="GL378324">
    <property type="protein sequence ID" value="EFJ52291.1"/>
    <property type="molecule type" value="Genomic_DNA"/>
</dbReference>
<evidence type="ECO:0008006" key="6">
    <source>
        <dbReference type="Google" id="ProtNLM"/>
    </source>
</evidence>
<dbReference type="RefSeq" id="XP_002946364.1">
    <property type="nucleotide sequence ID" value="XM_002946318.1"/>
</dbReference>
<dbReference type="KEGG" id="vcn:VOLCADRAFT_55911"/>
<dbReference type="PROSITE" id="PS00061">
    <property type="entry name" value="ADH_SHORT"/>
    <property type="match status" value="1"/>
</dbReference>
<dbReference type="PRINTS" id="PR00080">
    <property type="entry name" value="SDRFAMILY"/>
</dbReference>
<keyword evidence="5" id="KW-1185">Reference proteome</keyword>
<evidence type="ECO:0000256" key="3">
    <source>
        <dbReference type="RuleBase" id="RU000363"/>
    </source>
</evidence>
<dbReference type="AlphaFoldDB" id="D8TJ08"/>
<dbReference type="InParanoid" id="D8TJ08"/>
<dbReference type="GO" id="GO:0016491">
    <property type="term" value="F:oxidoreductase activity"/>
    <property type="evidence" value="ECO:0007669"/>
    <property type="project" value="UniProtKB-KW"/>
</dbReference>
<reference evidence="4 5" key="1">
    <citation type="journal article" date="2010" name="Science">
        <title>Genomic analysis of organismal complexity in the multicellular green alga Volvox carteri.</title>
        <authorList>
            <person name="Prochnik S.E."/>
            <person name="Umen J."/>
            <person name="Nedelcu A.M."/>
            <person name="Hallmann A."/>
            <person name="Miller S.M."/>
            <person name="Nishii I."/>
            <person name="Ferris P."/>
            <person name="Kuo A."/>
            <person name="Mitros T."/>
            <person name="Fritz-Laylin L.K."/>
            <person name="Hellsten U."/>
            <person name="Chapman J."/>
            <person name="Simakov O."/>
            <person name="Rensing S.A."/>
            <person name="Terry A."/>
            <person name="Pangilinan J."/>
            <person name="Kapitonov V."/>
            <person name="Jurka J."/>
            <person name="Salamov A."/>
            <person name="Shapiro H."/>
            <person name="Schmutz J."/>
            <person name="Grimwood J."/>
            <person name="Lindquist E."/>
            <person name="Lucas S."/>
            <person name="Grigoriev I.V."/>
            <person name="Schmitt R."/>
            <person name="Kirk D."/>
            <person name="Rokhsar D.S."/>
        </authorList>
    </citation>
    <scope>NUCLEOTIDE SEQUENCE [LARGE SCALE GENOMIC DNA]</scope>
    <source>
        <strain evidence="5">f. Nagariensis / Eve</strain>
    </source>
</reference>
<dbReference type="GO" id="GO:0005783">
    <property type="term" value="C:endoplasmic reticulum"/>
    <property type="evidence" value="ECO:0007669"/>
    <property type="project" value="TreeGrafter"/>
</dbReference>
<dbReference type="OrthoDB" id="2102561at2759"/>
<keyword evidence="2" id="KW-0560">Oxidoreductase</keyword>
<dbReference type="Proteomes" id="UP000001058">
    <property type="component" value="Unassembled WGS sequence"/>
</dbReference>
<dbReference type="InterPro" id="IPR002347">
    <property type="entry name" value="SDR_fam"/>
</dbReference>
<dbReference type="eggNOG" id="KOG1209">
    <property type="taxonomic scope" value="Eukaryota"/>
</dbReference>
<accession>D8TJ08</accession>
<dbReference type="PANTHER" id="PTHR44169:SF6">
    <property type="entry name" value="NADPH-DEPENDENT 1-ACYLDIHYDROXYACETONE PHOSPHATE REDUCTASE"/>
    <property type="match status" value="1"/>
</dbReference>